<dbReference type="SMART" id="SM00174">
    <property type="entry name" value="RHO"/>
    <property type="match status" value="1"/>
</dbReference>
<accession>A0ABQ9VZR4</accession>
<dbReference type="InterPro" id="IPR005225">
    <property type="entry name" value="Small_GTP-bd"/>
</dbReference>
<dbReference type="InterPro" id="IPR001806">
    <property type="entry name" value="Small_GTPase"/>
</dbReference>
<keyword evidence="2" id="KW-0342">GTP-binding</keyword>
<dbReference type="SUPFAM" id="SSF52540">
    <property type="entry name" value="P-loop containing nucleoside triphosphate hydrolases"/>
    <property type="match status" value="1"/>
</dbReference>
<protein>
    <submittedName>
        <fullName evidence="3">Uncharacterized protein</fullName>
    </submittedName>
</protein>
<dbReference type="InterPro" id="IPR027417">
    <property type="entry name" value="P-loop_NTPase"/>
</dbReference>
<dbReference type="Gene3D" id="3.40.50.300">
    <property type="entry name" value="P-loop containing nucleotide triphosphate hydrolases"/>
    <property type="match status" value="1"/>
</dbReference>
<name>A0ABQ9VZR4_SAGOE</name>
<keyword evidence="1" id="KW-0547">Nucleotide-binding</keyword>
<dbReference type="PANTHER" id="PTHR24072">
    <property type="entry name" value="RHO FAMILY GTPASE"/>
    <property type="match status" value="1"/>
</dbReference>
<keyword evidence="4" id="KW-1185">Reference proteome</keyword>
<dbReference type="EMBL" id="JASSZA010000004">
    <property type="protein sequence ID" value="KAK2114068.1"/>
    <property type="molecule type" value="Genomic_DNA"/>
</dbReference>
<evidence type="ECO:0000313" key="4">
    <source>
        <dbReference type="Proteomes" id="UP001266305"/>
    </source>
</evidence>
<dbReference type="Pfam" id="PF00071">
    <property type="entry name" value="Ras"/>
    <property type="match status" value="1"/>
</dbReference>
<evidence type="ECO:0000256" key="1">
    <source>
        <dbReference type="ARBA" id="ARBA00022741"/>
    </source>
</evidence>
<evidence type="ECO:0000313" key="3">
    <source>
        <dbReference type="EMBL" id="KAK2114068.1"/>
    </source>
</evidence>
<organism evidence="3 4">
    <name type="scientific">Saguinus oedipus</name>
    <name type="common">Cotton-top tamarin</name>
    <name type="synonym">Oedipomidas oedipus</name>
    <dbReference type="NCBI Taxonomy" id="9490"/>
    <lineage>
        <taxon>Eukaryota</taxon>
        <taxon>Metazoa</taxon>
        <taxon>Chordata</taxon>
        <taxon>Craniata</taxon>
        <taxon>Vertebrata</taxon>
        <taxon>Euteleostomi</taxon>
        <taxon>Mammalia</taxon>
        <taxon>Eutheria</taxon>
        <taxon>Euarchontoglires</taxon>
        <taxon>Primates</taxon>
        <taxon>Haplorrhini</taxon>
        <taxon>Platyrrhini</taxon>
        <taxon>Cebidae</taxon>
        <taxon>Callitrichinae</taxon>
        <taxon>Saguinus</taxon>
    </lineage>
</organism>
<dbReference type="InterPro" id="IPR003578">
    <property type="entry name" value="Small_GTPase_Rho"/>
</dbReference>
<evidence type="ECO:0000256" key="2">
    <source>
        <dbReference type="ARBA" id="ARBA00023134"/>
    </source>
</evidence>
<reference evidence="3 4" key="1">
    <citation type="submission" date="2023-05" db="EMBL/GenBank/DDBJ databases">
        <title>B98-5 Cell Line De Novo Hybrid Assembly: An Optical Mapping Approach.</title>
        <authorList>
            <person name="Kananen K."/>
            <person name="Auerbach J.A."/>
            <person name="Kautto E."/>
            <person name="Blachly J.S."/>
        </authorList>
    </citation>
    <scope>NUCLEOTIDE SEQUENCE [LARGE SCALE GENOMIC DNA]</scope>
    <source>
        <strain evidence="3">B95-8</strain>
        <tissue evidence="3">Cell line</tissue>
    </source>
</reference>
<sequence>MAPIRKKLVIVGGGVCGEMYLLIVFSKDQFPEGQEDDDRLRPLFYPDTDAVLMRFSIDNPGSLENIPEKWSPEVKHLCPSVLIILVGNKKDLRNDVHTR</sequence>
<dbReference type="PRINTS" id="PR00449">
    <property type="entry name" value="RASTRNSFRMNG"/>
</dbReference>
<dbReference type="Proteomes" id="UP001266305">
    <property type="component" value="Unassembled WGS sequence"/>
</dbReference>
<proteinExistence type="predicted"/>
<gene>
    <name evidence="3" type="ORF">P7K49_008334</name>
</gene>
<comment type="caution">
    <text evidence="3">The sequence shown here is derived from an EMBL/GenBank/DDBJ whole genome shotgun (WGS) entry which is preliminary data.</text>
</comment>
<dbReference type="NCBIfam" id="TIGR00231">
    <property type="entry name" value="small_GTP"/>
    <property type="match status" value="1"/>
</dbReference>